<reference evidence="4" key="1">
    <citation type="submission" date="2020-05" db="EMBL/GenBank/DDBJ databases">
        <authorList>
            <person name="Chiriac C."/>
            <person name="Salcher M."/>
            <person name="Ghai R."/>
            <person name="Kavagutti S V."/>
        </authorList>
    </citation>
    <scope>NUCLEOTIDE SEQUENCE</scope>
</reference>
<organism evidence="4">
    <name type="scientific">freshwater metagenome</name>
    <dbReference type="NCBI Taxonomy" id="449393"/>
    <lineage>
        <taxon>unclassified sequences</taxon>
        <taxon>metagenomes</taxon>
        <taxon>ecological metagenomes</taxon>
    </lineage>
</organism>
<dbReference type="InterPro" id="IPR042208">
    <property type="entry name" value="D-ser_dehydrat-like_sf"/>
</dbReference>
<protein>
    <submittedName>
        <fullName evidence="4">Unannotated protein</fullName>
    </submittedName>
</protein>
<dbReference type="AlphaFoldDB" id="A0A6J6GZX1"/>
<dbReference type="PANTHER" id="PTHR28004">
    <property type="entry name" value="ZGC:162816-RELATED"/>
    <property type="match status" value="1"/>
</dbReference>
<dbReference type="InterPro" id="IPR026956">
    <property type="entry name" value="D-ser_dehydrat-like_dom"/>
</dbReference>
<sequence>MSQSEYQAPSKQDWAKPLRDYREVIFHHYGDNIGKKLCDLVTPALILDRRVLTQNIKRMTTAVADANIVLRPHTKVQKSTDLAQIQIEAGAVGVTVSTIWEAAAMFASGVHSVLVANLVVGQSKIDSLALIAKHGELIITVDNLQNIDDIGNALKKHGSEVSVLIDLDVGMERCGARSSQEALRLADQVASHPNMLLIGIQAYEGHCMLEPDPDMRVSLANKAMNYAGSVLELIAANHPSAIVLSAGGTGTYNITGKHPAVTELQAGSYVFMDSFHGNLVPGFEISLTVLSTVTARHENRIILDAGRKSIGIDFAPPKIKNSELVASFCAEEHAIFDVNSKDEFAVGDRVELISGYAPTTVNLHDVIFLIEDDKVVNLWPVFPRGPQDKGFLSALQNS</sequence>
<dbReference type="PANTHER" id="PTHR28004:SF2">
    <property type="entry name" value="D-SERINE DEHYDRATASE"/>
    <property type="match status" value="1"/>
</dbReference>
<dbReference type="Pfam" id="PF14031">
    <property type="entry name" value="D-ser_dehydrat"/>
    <property type="match status" value="1"/>
</dbReference>
<dbReference type="InterPro" id="IPR001608">
    <property type="entry name" value="Ala_racemase_N"/>
</dbReference>
<name>A0A6J6GZX1_9ZZZZ</name>
<evidence type="ECO:0000259" key="3">
    <source>
        <dbReference type="SMART" id="SM01119"/>
    </source>
</evidence>
<dbReference type="SMART" id="SM01119">
    <property type="entry name" value="D-ser_dehydrat"/>
    <property type="match status" value="1"/>
</dbReference>
<dbReference type="InterPro" id="IPR051466">
    <property type="entry name" value="D-amino_acid_metab_enzyme"/>
</dbReference>
<gene>
    <name evidence="4" type="ORF">UFOPK1856_00201</name>
</gene>
<dbReference type="SUPFAM" id="SSF51419">
    <property type="entry name" value="PLP-binding barrel"/>
    <property type="match status" value="1"/>
</dbReference>
<comment type="similarity">
    <text evidence="1">Belongs to the DSD1 family.</text>
</comment>
<dbReference type="Gene3D" id="3.20.20.10">
    <property type="entry name" value="Alanine racemase"/>
    <property type="match status" value="1"/>
</dbReference>
<proteinExistence type="inferred from homology"/>
<dbReference type="GO" id="GO:0036088">
    <property type="term" value="P:D-serine catabolic process"/>
    <property type="evidence" value="ECO:0007669"/>
    <property type="project" value="TreeGrafter"/>
</dbReference>
<dbReference type="Gene3D" id="2.40.37.20">
    <property type="entry name" value="D-serine dehydratase-like domain"/>
    <property type="match status" value="1"/>
</dbReference>
<accession>A0A6J6GZX1</accession>
<evidence type="ECO:0000256" key="1">
    <source>
        <dbReference type="ARBA" id="ARBA00005323"/>
    </source>
</evidence>
<dbReference type="Pfam" id="PF01168">
    <property type="entry name" value="Ala_racemase_N"/>
    <property type="match status" value="1"/>
</dbReference>
<dbReference type="InterPro" id="IPR029066">
    <property type="entry name" value="PLP-binding_barrel"/>
</dbReference>
<dbReference type="EMBL" id="CAEZUV010000014">
    <property type="protein sequence ID" value="CAB4606962.1"/>
    <property type="molecule type" value="Genomic_DNA"/>
</dbReference>
<feature type="domain" description="D-serine dehydratase-like" evidence="3">
    <location>
        <begin position="286"/>
        <end position="371"/>
    </location>
</feature>
<evidence type="ECO:0000313" key="4">
    <source>
        <dbReference type="EMBL" id="CAB4606962.1"/>
    </source>
</evidence>
<keyword evidence="2" id="KW-0456">Lyase</keyword>
<dbReference type="GO" id="GO:0008721">
    <property type="term" value="F:D-serine ammonia-lyase activity"/>
    <property type="evidence" value="ECO:0007669"/>
    <property type="project" value="TreeGrafter"/>
</dbReference>
<evidence type="ECO:0000256" key="2">
    <source>
        <dbReference type="ARBA" id="ARBA00023239"/>
    </source>
</evidence>